<keyword evidence="4" id="KW-0472">Membrane</keyword>
<evidence type="ECO:0000259" key="6">
    <source>
        <dbReference type="Pfam" id="PF07980"/>
    </source>
</evidence>
<organism evidence="8 9">
    <name type="scientific">Christiangramia sediminis</name>
    <dbReference type="NCBI Taxonomy" id="2881336"/>
    <lineage>
        <taxon>Bacteria</taxon>
        <taxon>Pseudomonadati</taxon>
        <taxon>Bacteroidota</taxon>
        <taxon>Flavobacteriia</taxon>
        <taxon>Flavobacteriales</taxon>
        <taxon>Flavobacteriaceae</taxon>
        <taxon>Christiangramia</taxon>
    </lineage>
</organism>
<dbReference type="Pfam" id="PF14322">
    <property type="entry name" value="SusD-like_3"/>
    <property type="match status" value="1"/>
</dbReference>
<comment type="caution">
    <text evidence="8">The sequence shown here is derived from an EMBL/GenBank/DDBJ whole genome shotgun (WGS) entry which is preliminary data.</text>
</comment>
<evidence type="ECO:0000256" key="3">
    <source>
        <dbReference type="ARBA" id="ARBA00022729"/>
    </source>
</evidence>
<gene>
    <name evidence="8" type="ORF">LGQ90_14960</name>
</gene>
<dbReference type="PROSITE" id="PS51257">
    <property type="entry name" value="PROKAR_LIPOPROTEIN"/>
    <property type="match status" value="1"/>
</dbReference>
<dbReference type="SUPFAM" id="SSF48452">
    <property type="entry name" value="TPR-like"/>
    <property type="match status" value="1"/>
</dbReference>
<evidence type="ECO:0000313" key="9">
    <source>
        <dbReference type="Proteomes" id="UP001139414"/>
    </source>
</evidence>
<dbReference type="Proteomes" id="UP001139414">
    <property type="component" value="Unassembled WGS sequence"/>
</dbReference>
<feature type="domain" description="SusD-like N-terminal" evidence="7">
    <location>
        <begin position="99"/>
        <end position="221"/>
    </location>
</feature>
<sequence>MKLKNIIHLLLFSLIIISCDEEFVEEVEIVDPTAEERGEFNVPVDFVNGVYGRHTDFAYAFAYLGITEIISDNADKGSAPTDTGTDKHLLDGLTHTTSTPSIQNMWTQWYKTIGRATLSIEFTEEYYAENPDPENLESRLIGEAKFLRALNYFWLVRSFGPIPLQHVSLVERAPVEEIYSYIEQDLNDAISLLPAKSEYAPSDLGRATSGAAQALLAKVYLYQEEWQAAADAANSVITSGEYGLEDDYATLWRESTENGIESIFELQGRGEIPAHGIQQYSSTQGARGPSGWGWGFNTPTEDLVNAFDSEEDEIRKNATIVFAGETLWDGREVDPAVENPRYNEKAYSSANAGAGDGDKNIRVLRYAEILLIYAEALNELGQTATAEDFLNMVRERVELEPKTGLSQEELRQAIWKERRLELAFEHDRWFDLIRTGQAAEEMIEHGKPFQTGRHELFPIPNDQLIQTPEMEQNPGW</sequence>
<evidence type="ECO:0000256" key="1">
    <source>
        <dbReference type="ARBA" id="ARBA00004442"/>
    </source>
</evidence>
<keyword evidence="3" id="KW-0732">Signal</keyword>
<keyword evidence="9" id="KW-1185">Reference proteome</keyword>
<evidence type="ECO:0000259" key="7">
    <source>
        <dbReference type="Pfam" id="PF14322"/>
    </source>
</evidence>
<keyword evidence="5" id="KW-0998">Cell outer membrane</keyword>
<dbReference type="Pfam" id="PF07980">
    <property type="entry name" value="SusD_RagB"/>
    <property type="match status" value="1"/>
</dbReference>
<comment type="subcellular location">
    <subcellularLocation>
        <location evidence="1">Cell outer membrane</location>
    </subcellularLocation>
</comment>
<reference evidence="8" key="1">
    <citation type="submission" date="2021-10" db="EMBL/GenBank/DDBJ databases">
        <title>Gramella sp. ASW11-100T, isolated from marine sediment.</title>
        <authorList>
            <person name="Xia C."/>
        </authorList>
    </citation>
    <scope>NUCLEOTIDE SEQUENCE</scope>
    <source>
        <strain evidence="8">ASW11-100</strain>
    </source>
</reference>
<dbReference type="GO" id="GO:0009279">
    <property type="term" value="C:cell outer membrane"/>
    <property type="evidence" value="ECO:0007669"/>
    <property type="project" value="UniProtKB-SubCell"/>
</dbReference>
<dbReference type="AlphaFoldDB" id="A0A9X1RXQ3"/>
<evidence type="ECO:0000256" key="2">
    <source>
        <dbReference type="ARBA" id="ARBA00006275"/>
    </source>
</evidence>
<dbReference type="Gene3D" id="1.25.40.390">
    <property type="match status" value="1"/>
</dbReference>
<accession>A0A9X1RXQ3</accession>
<dbReference type="InterPro" id="IPR011990">
    <property type="entry name" value="TPR-like_helical_dom_sf"/>
</dbReference>
<dbReference type="CDD" id="cd08977">
    <property type="entry name" value="SusD"/>
    <property type="match status" value="1"/>
</dbReference>
<dbReference type="RefSeq" id="WP_229342387.1">
    <property type="nucleotide sequence ID" value="NZ_JAJBZG010000005.1"/>
</dbReference>
<evidence type="ECO:0000256" key="4">
    <source>
        <dbReference type="ARBA" id="ARBA00023136"/>
    </source>
</evidence>
<name>A0A9X1RXQ3_9FLAO</name>
<feature type="domain" description="RagB/SusD" evidence="6">
    <location>
        <begin position="290"/>
        <end position="476"/>
    </location>
</feature>
<dbReference type="EMBL" id="JAJBZG010000005">
    <property type="protein sequence ID" value="MCB7482568.1"/>
    <property type="molecule type" value="Genomic_DNA"/>
</dbReference>
<protein>
    <submittedName>
        <fullName evidence="8">RagB/SusD family nutrient uptake outer membrane protein</fullName>
    </submittedName>
</protein>
<comment type="similarity">
    <text evidence="2">Belongs to the SusD family.</text>
</comment>
<dbReference type="InterPro" id="IPR033985">
    <property type="entry name" value="SusD-like_N"/>
</dbReference>
<dbReference type="InterPro" id="IPR012944">
    <property type="entry name" value="SusD_RagB_dom"/>
</dbReference>
<proteinExistence type="inferred from homology"/>
<evidence type="ECO:0000256" key="5">
    <source>
        <dbReference type="ARBA" id="ARBA00023237"/>
    </source>
</evidence>
<evidence type="ECO:0000313" key="8">
    <source>
        <dbReference type="EMBL" id="MCB7482568.1"/>
    </source>
</evidence>